<dbReference type="Proteomes" id="UP000752171">
    <property type="component" value="Unassembled WGS sequence"/>
</dbReference>
<evidence type="ECO:0000259" key="2">
    <source>
        <dbReference type="PROSITE" id="PS50966"/>
    </source>
</evidence>
<dbReference type="AlphaFoldDB" id="A0A8T2LVC8"/>
<organism evidence="3 4">
    <name type="scientific">Astyanax mexicanus</name>
    <name type="common">Blind cave fish</name>
    <name type="synonym">Astyanax fasciatus mexicanus</name>
    <dbReference type="NCBI Taxonomy" id="7994"/>
    <lineage>
        <taxon>Eukaryota</taxon>
        <taxon>Metazoa</taxon>
        <taxon>Chordata</taxon>
        <taxon>Craniata</taxon>
        <taxon>Vertebrata</taxon>
        <taxon>Euteleostomi</taxon>
        <taxon>Actinopterygii</taxon>
        <taxon>Neopterygii</taxon>
        <taxon>Teleostei</taxon>
        <taxon>Ostariophysi</taxon>
        <taxon>Characiformes</taxon>
        <taxon>Characoidei</taxon>
        <taxon>Acestrorhamphidae</taxon>
        <taxon>Acestrorhamphinae</taxon>
        <taxon>Astyanax</taxon>
    </lineage>
</organism>
<feature type="domain" description="SWIM-type" evidence="2">
    <location>
        <begin position="529"/>
        <end position="560"/>
    </location>
</feature>
<dbReference type="PANTHER" id="PTHR33977">
    <property type="entry name" value="ZINC ION BINDING PROTEIN"/>
    <property type="match status" value="1"/>
</dbReference>
<dbReference type="PANTHER" id="PTHR33977:SF1">
    <property type="entry name" value="ZINC ION BINDING PROTEIN"/>
    <property type="match status" value="1"/>
</dbReference>
<keyword evidence="1" id="KW-0479">Metal-binding</keyword>
<proteinExistence type="predicted"/>
<gene>
    <name evidence="3" type="ORF">AMEX_G9335</name>
</gene>
<evidence type="ECO:0000256" key="1">
    <source>
        <dbReference type="PROSITE-ProRule" id="PRU00325"/>
    </source>
</evidence>
<accession>A0A8T2LVC8</accession>
<dbReference type="GO" id="GO:0008270">
    <property type="term" value="F:zinc ion binding"/>
    <property type="evidence" value="ECO:0007669"/>
    <property type="project" value="UniProtKB-KW"/>
</dbReference>
<dbReference type="InterPro" id="IPR007527">
    <property type="entry name" value="Znf_SWIM"/>
</dbReference>
<dbReference type="EMBL" id="JAICCE010000007">
    <property type="protein sequence ID" value="KAG9274884.1"/>
    <property type="molecule type" value="Genomic_DNA"/>
</dbReference>
<keyword evidence="1" id="KW-0863">Zinc-finger</keyword>
<reference evidence="3 4" key="1">
    <citation type="submission" date="2021-07" db="EMBL/GenBank/DDBJ databases">
        <authorList>
            <person name="Imarazene B."/>
            <person name="Zahm M."/>
            <person name="Klopp C."/>
            <person name="Cabau C."/>
            <person name="Beille S."/>
            <person name="Jouanno E."/>
            <person name="Castinel A."/>
            <person name="Lluch J."/>
            <person name="Gil L."/>
            <person name="Kuchtly C."/>
            <person name="Lopez Roques C."/>
            <person name="Donnadieu C."/>
            <person name="Parrinello H."/>
            <person name="Journot L."/>
            <person name="Du K."/>
            <person name="Schartl M."/>
            <person name="Retaux S."/>
            <person name="Guiguen Y."/>
        </authorList>
    </citation>
    <scope>NUCLEOTIDE SEQUENCE [LARGE SCALE GENOMIC DNA]</scope>
    <source>
        <strain evidence="3">Pach_M1</strain>
        <tissue evidence="3">Testis</tissue>
    </source>
</reference>
<evidence type="ECO:0000313" key="4">
    <source>
        <dbReference type="Proteomes" id="UP000752171"/>
    </source>
</evidence>
<dbReference type="InterPro" id="IPR048324">
    <property type="entry name" value="ZSWIM1-3_RNaseH-like"/>
</dbReference>
<keyword evidence="1" id="KW-0862">Zinc</keyword>
<name>A0A8T2LVC8_ASTMX</name>
<sequence length="749" mass="85722">MQKVWLEGIAKNLRKPKDSKVNTEVQLINGNEKEFMDSYITKIQEERNYFFQAPKSTSKDYYFYACERSNKAKGQSKGESSKTRANSCQAYVSFKMVREAGYKAVIIRHMLEHTGHNVSNPEELTKNPVDPELLGFVEMWLNQGLSVSQVVLKSCNWAQSHGHTDKHNRRYYLTPNDVRLVKRSLQSIILPDIDDSVSVDKLISTDLKENICFYQPITKDQPLIIVVQTPAQKALLQENPNPMIFMDASYKGLTSYGYAFYALLLVNQTGRGVPFAYFIVSHESSETLTVCLKSLSSCNPGFYPRSVMIDRDLKELGAIRQTFPKTKVLLCWFHVLQCAVHRWLVKKDGGNLSPAQRNTVIHAMMTMKACMTEEDFESVSASKCRDLEAQFGSSRVTHYLRDQWFPFAALWANFGRLFQHNSSDTNNKAERFFFTIKYQFLRGQANKRVDQLLQLLCGDVQKYYNYLDDLIHAGRLNTSSSSSSSSSSTSVPTTSMLGDGLHEKIHIGEDGRCSLPEDFMSTVSDPRIITVDLVWMLCDCKTYDRGNLCKHTMMAKTEAQRRGINIQVLRNRVAKQYFDNDQFYIDGDCLSVYHHDGNATFVFRGESAFCTCTANSYQEKCVCLHLADILEINMTSSCMAMTESEIAHQLCPKPKPTVQTMLSDLLEWSHSPNYKYSRELHNTIQKAHKMAFANFGIVSKKRKISALHAYRQRIEKAKREARETFKPVRSHRLRVRNIKKKSVSREGIV</sequence>
<dbReference type="Pfam" id="PF21056">
    <property type="entry name" value="ZSWIM1-3_RNaseH-like"/>
    <property type="match status" value="1"/>
</dbReference>
<dbReference type="PROSITE" id="PS50966">
    <property type="entry name" value="ZF_SWIM"/>
    <property type="match status" value="1"/>
</dbReference>
<comment type="caution">
    <text evidence="3">The sequence shown here is derived from an EMBL/GenBank/DDBJ whole genome shotgun (WGS) entry which is preliminary data.</text>
</comment>
<evidence type="ECO:0000313" key="3">
    <source>
        <dbReference type="EMBL" id="KAG9274884.1"/>
    </source>
</evidence>
<protein>
    <recommendedName>
        <fullName evidence="2">SWIM-type domain-containing protein</fullName>
    </recommendedName>
</protein>